<evidence type="ECO:0000256" key="15">
    <source>
        <dbReference type="ARBA" id="ARBA00023136"/>
    </source>
</evidence>
<accession>A0A1M4XX45</accession>
<dbReference type="GO" id="GO:0005886">
    <property type="term" value="C:plasma membrane"/>
    <property type="evidence" value="ECO:0007669"/>
    <property type="project" value="UniProtKB-SubCell"/>
</dbReference>
<comment type="pathway">
    <text evidence="4">Lipid metabolism.</text>
</comment>
<evidence type="ECO:0000256" key="12">
    <source>
        <dbReference type="ARBA" id="ARBA00022695"/>
    </source>
</evidence>
<feature type="transmembrane region" description="Helical" evidence="19">
    <location>
        <begin position="203"/>
        <end position="223"/>
    </location>
</feature>
<evidence type="ECO:0000313" key="21">
    <source>
        <dbReference type="Proteomes" id="UP000184041"/>
    </source>
</evidence>
<comment type="similarity">
    <text evidence="5 18">Belongs to the CDS family.</text>
</comment>
<feature type="transmembrane region" description="Helical" evidence="19">
    <location>
        <begin position="100"/>
        <end position="121"/>
    </location>
</feature>
<dbReference type="GO" id="GO:0004605">
    <property type="term" value="F:phosphatidate cytidylyltransferase activity"/>
    <property type="evidence" value="ECO:0007669"/>
    <property type="project" value="UniProtKB-EC"/>
</dbReference>
<dbReference type="OrthoDB" id="9799199at2"/>
<dbReference type="InterPro" id="IPR000374">
    <property type="entry name" value="PC_trans"/>
</dbReference>
<evidence type="ECO:0000256" key="6">
    <source>
        <dbReference type="ARBA" id="ARBA00012487"/>
    </source>
</evidence>
<sequence>MSELTKRILFAVPAAAFFLYLTYVGGVFFATLIVLIGLLIQREVSVISGKAGFPADPMFPYIIGLWVLLSPFLSHNLVVGLTVFLLFIGTQIIKPGDRGLKSLVSTAFCGLYASLGLLALLLIRQLGNTETGFILTLSLLLMVWGNDIFAYFGGKNFGKNHLAPKISPNKTWEGFFFGIAGALAGLAIAFYLVPFAYPSPLPLMLPAVLLISVFGPVGDLTASRLKRAAGVKDASRLIPGHGGFFDRFDALILAAPAFYVYLKSLEIMGYVSF</sequence>
<name>A0A1M4XX45_9BACT</name>
<dbReference type="GO" id="GO:0016024">
    <property type="term" value="P:CDP-diacylglycerol biosynthetic process"/>
    <property type="evidence" value="ECO:0007669"/>
    <property type="project" value="UniProtKB-UniPathway"/>
</dbReference>
<evidence type="ECO:0000256" key="7">
    <source>
        <dbReference type="ARBA" id="ARBA00019373"/>
    </source>
</evidence>
<keyword evidence="9" id="KW-0444">Lipid biosynthesis</keyword>
<dbReference type="AlphaFoldDB" id="A0A1M4XX45"/>
<dbReference type="EC" id="2.7.7.41" evidence="6 18"/>
<feature type="transmembrane region" description="Helical" evidence="19">
    <location>
        <begin position="175"/>
        <end position="197"/>
    </location>
</feature>
<comment type="pathway">
    <text evidence="3 18">Phospholipid metabolism; CDP-diacylglycerol biosynthesis; CDP-diacylglycerol from sn-glycerol 3-phosphate: step 3/3.</text>
</comment>
<keyword evidence="10 18" id="KW-0808">Transferase</keyword>
<dbReference type="EMBL" id="FQUS01000004">
    <property type="protein sequence ID" value="SHE97873.1"/>
    <property type="molecule type" value="Genomic_DNA"/>
</dbReference>
<dbReference type="PROSITE" id="PS01315">
    <property type="entry name" value="CDS"/>
    <property type="match status" value="1"/>
</dbReference>
<dbReference type="RefSeq" id="WP_073060459.1">
    <property type="nucleotide sequence ID" value="NZ_FQUS01000004.1"/>
</dbReference>
<dbReference type="STRING" id="1194090.SAMN05443144_104239"/>
<keyword evidence="21" id="KW-1185">Reference proteome</keyword>
<evidence type="ECO:0000256" key="14">
    <source>
        <dbReference type="ARBA" id="ARBA00023098"/>
    </source>
</evidence>
<evidence type="ECO:0000256" key="10">
    <source>
        <dbReference type="ARBA" id="ARBA00022679"/>
    </source>
</evidence>
<evidence type="ECO:0000256" key="3">
    <source>
        <dbReference type="ARBA" id="ARBA00005119"/>
    </source>
</evidence>
<keyword evidence="14" id="KW-0443">Lipid metabolism</keyword>
<feature type="transmembrane region" description="Helical" evidence="19">
    <location>
        <begin position="12"/>
        <end position="40"/>
    </location>
</feature>
<evidence type="ECO:0000256" key="1">
    <source>
        <dbReference type="ARBA" id="ARBA00001698"/>
    </source>
</evidence>
<gene>
    <name evidence="20" type="ORF">SAMN05443144_104239</name>
</gene>
<dbReference type="PANTHER" id="PTHR46382">
    <property type="entry name" value="PHOSPHATIDATE CYTIDYLYLTRANSFERASE"/>
    <property type="match status" value="1"/>
</dbReference>
<protein>
    <recommendedName>
        <fullName evidence="7 18">Phosphatidate cytidylyltransferase</fullName>
        <ecNumber evidence="6 18">2.7.7.41</ecNumber>
    </recommendedName>
</protein>
<evidence type="ECO:0000256" key="4">
    <source>
        <dbReference type="ARBA" id="ARBA00005189"/>
    </source>
</evidence>
<dbReference type="UniPathway" id="UPA00557">
    <property type="reaction ID" value="UER00614"/>
</dbReference>
<feature type="transmembrane region" description="Helical" evidence="19">
    <location>
        <begin position="133"/>
        <end position="154"/>
    </location>
</feature>
<evidence type="ECO:0000256" key="16">
    <source>
        <dbReference type="ARBA" id="ARBA00023209"/>
    </source>
</evidence>
<evidence type="ECO:0000256" key="5">
    <source>
        <dbReference type="ARBA" id="ARBA00010185"/>
    </source>
</evidence>
<evidence type="ECO:0000313" key="20">
    <source>
        <dbReference type="EMBL" id="SHE97873.1"/>
    </source>
</evidence>
<evidence type="ECO:0000256" key="11">
    <source>
        <dbReference type="ARBA" id="ARBA00022692"/>
    </source>
</evidence>
<evidence type="ECO:0000256" key="17">
    <source>
        <dbReference type="ARBA" id="ARBA00023264"/>
    </source>
</evidence>
<evidence type="ECO:0000256" key="13">
    <source>
        <dbReference type="ARBA" id="ARBA00022989"/>
    </source>
</evidence>
<keyword evidence="11 18" id="KW-0812">Transmembrane</keyword>
<keyword evidence="16" id="KW-0594">Phospholipid biosynthesis</keyword>
<keyword evidence="12 18" id="KW-0548">Nucleotidyltransferase</keyword>
<dbReference type="Proteomes" id="UP000184041">
    <property type="component" value="Unassembled WGS sequence"/>
</dbReference>
<dbReference type="Pfam" id="PF01148">
    <property type="entry name" value="CTP_transf_1"/>
    <property type="match status" value="1"/>
</dbReference>
<proteinExistence type="inferred from homology"/>
<keyword evidence="17" id="KW-1208">Phospholipid metabolism</keyword>
<keyword evidence="13 19" id="KW-1133">Transmembrane helix</keyword>
<feature type="transmembrane region" description="Helical" evidence="19">
    <location>
        <begin position="60"/>
        <end position="88"/>
    </location>
</feature>
<evidence type="ECO:0000256" key="18">
    <source>
        <dbReference type="RuleBase" id="RU003938"/>
    </source>
</evidence>
<evidence type="ECO:0000256" key="19">
    <source>
        <dbReference type="SAM" id="Phobius"/>
    </source>
</evidence>
<evidence type="ECO:0000256" key="8">
    <source>
        <dbReference type="ARBA" id="ARBA00022475"/>
    </source>
</evidence>
<keyword evidence="15 19" id="KW-0472">Membrane</keyword>
<keyword evidence="8" id="KW-1003">Cell membrane</keyword>
<reference evidence="20 21" key="1">
    <citation type="submission" date="2016-11" db="EMBL/GenBank/DDBJ databases">
        <authorList>
            <person name="Jaros S."/>
            <person name="Januszkiewicz K."/>
            <person name="Wedrychowicz H."/>
        </authorList>
    </citation>
    <scope>NUCLEOTIDE SEQUENCE [LARGE SCALE GENOMIC DNA]</scope>
    <source>
        <strain evidence="20 21">DSM 21986</strain>
    </source>
</reference>
<organism evidence="20 21">
    <name type="scientific">Fodinibius roseus</name>
    <dbReference type="NCBI Taxonomy" id="1194090"/>
    <lineage>
        <taxon>Bacteria</taxon>
        <taxon>Pseudomonadati</taxon>
        <taxon>Balneolota</taxon>
        <taxon>Balneolia</taxon>
        <taxon>Balneolales</taxon>
        <taxon>Balneolaceae</taxon>
        <taxon>Fodinibius</taxon>
    </lineage>
</organism>
<comment type="catalytic activity">
    <reaction evidence="1 18">
        <text>a 1,2-diacyl-sn-glycero-3-phosphate + CTP + H(+) = a CDP-1,2-diacyl-sn-glycerol + diphosphate</text>
        <dbReference type="Rhea" id="RHEA:16229"/>
        <dbReference type="ChEBI" id="CHEBI:15378"/>
        <dbReference type="ChEBI" id="CHEBI:33019"/>
        <dbReference type="ChEBI" id="CHEBI:37563"/>
        <dbReference type="ChEBI" id="CHEBI:58332"/>
        <dbReference type="ChEBI" id="CHEBI:58608"/>
        <dbReference type="EC" id="2.7.7.41"/>
    </reaction>
</comment>
<evidence type="ECO:0000256" key="2">
    <source>
        <dbReference type="ARBA" id="ARBA00004651"/>
    </source>
</evidence>
<evidence type="ECO:0000256" key="9">
    <source>
        <dbReference type="ARBA" id="ARBA00022516"/>
    </source>
</evidence>
<comment type="subcellular location">
    <subcellularLocation>
        <location evidence="2">Cell membrane</location>
        <topology evidence="2">Multi-pass membrane protein</topology>
    </subcellularLocation>
</comment>
<dbReference type="PANTHER" id="PTHR46382:SF1">
    <property type="entry name" value="PHOSPHATIDATE CYTIDYLYLTRANSFERASE"/>
    <property type="match status" value="1"/>
</dbReference>